<protein>
    <submittedName>
        <fullName evidence="1">Uncharacterized protein</fullName>
    </submittedName>
</protein>
<dbReference type="EMBL" id="KN395884">
    <property type="protein sequence ID" value="KHG11452.1"/>
    <property type="molecule type" value="Genomic_DNA"/>
</dbReference>
<organism evidence="1 2">
    <name type="scientific">Gossypium arboreum</name>
    <name type="common">Tree cotton</name>
    <name type="synonym">Gossypium nanking</name>
    <dbReference type="NCBI Taxonomy" id="29729"/>
    <lineage>
        <taxon>Eukaryota</taxon>
        <taxon>Viridiplantae</taxon>
        <taxon>Streptophyta</taxon>
        <taxon>Embryophyta</taxon>
        <taxon>Tracheophyta</taxon>
        <taxon>Spermatophyta</taxon>
        <taxon>Magnoliopsida</taxon>
        <taxon>eudicotyledons</taxon>
        <taxon>Gunneridae</taxon>
        <taxon>Pentapetalae</taxon>
        <taxon>rosids</taxon>
        <taxon>malvids</taxon>
        <taxon>Malvales</taxon>
        <taxon>Malvaceae</taxon>
        <taxon>Malvoideae</taxon>
        <taxon>Gossypium</taxon>
    </lineage>
</organism>
<dbReference type="Proteomes" id="UP000032142">
    <property type="component" value="Unassembled WGS sequence"/>
</dbReference>
<sequence>MHTYSSGGSITQGTLVQARSFLYLRSTDHPSGLNPFCNTCRISGHVSHGLSIRFPFQPQSDIYQHVIIKAYIHKSYN</sequence>
<evidence type="ECO:0000313" key="2">
    <source>
        <dbReference type="Proteomes" id="UP000032142"/>
    </source>
</evidence>
<evidence type="ECO:0000313" key="1">
    <source>
        <dbReference type="EMBL" id="KHG11452.1"/>
    </source>
</evidence>
<proteinExistence type="predicted"/>
<accession>A0A0B0NFJ4</accession>
<keyword evidence="2" id="KW-1185">Reference proteome</keyword>
<dbReference type="AlphaFoldDB" id="A0A0B0NFJ4"/>
<reference evidence="2" key="1">
    <citation type="submission" date="2014-09" db="EMBL/GenBank/DDBJ databases">
        <authorList>
            <person name="Mudge J."/>
            <person name="Ramaraj T."/>
            <person name="Lindquist I.E."/>
            <person name="Bharti A.K."/>
            <person name="Sundararajan A."/>
            <person name="Cameron C.T."/>
            <person name="Woodward J.E."/>
            <person name="May G.D."/>
            <person name="Brubaker C."/>
            <person name="Broadhvest J."/>
            <person name="Wilkins T.A."/>
        </authorList>
    </citation>
    <scope>NUCLEOTIDE SEQUENCE</scope>
    <source>
        <strain evidence="2">cv. AKA8401</strain>
    </source>
</reference>
<name>A0A0B0NFJ4_GOSAR</name>
<gene>
    <name evidence="1" type="ORF">F383_10192</name>
</gene>